<evidence type="ECO:0000313" key="2">
    <source>
        <dbReference type="Proteomes" id="UP000050874"/>
    </source>
</evidence>
<dbReference type="AlphaFoldDB" id="A0A0R2PR19"/>
<gene>
    <name evidence="1" type="ORF">ABR63_03690</name>
</gene>
<comment type="caution">
    <text evidence="1">The sequence shown here is derived from an EMBL/GenBank/DDBJ whole genome shotgun (WGS) entry which is preliminary data.</text>
</comment>
<evidence type="ECO:0008006" key="3">
    <source>
        <dbReference type="Google" id="ProtNLM"/>
    </source>
</evidence>
<dbReference type="EMBL" id="LIAV01000142">
    <property type="protein sequence ID" value="KRO40294.1"/>
    <property type="molecule type" value="Genomic_DNA"/>
</dbReference>
<accession>A0A0R2PR19</accession>
<proteinExistence type="predicted"/>
<sequence>MTKNFIRFIAGAVCPSCKEIDKIAISADDQMIYCLSCDFKELRPSSIKNGSANTNAPKVFNLKDFRD</sequence>
<dbReference type="Proteomes" id="UP000050874">
    <property type="component" value="Unassembled WGS sequence"/>
</dbReference>
<reference evidence="2" key="1">
    <citation type="submission" date="2015-10" db="EMBL/GenBank/DDBJ databases">
        <title>Metagenome-Assembled Genomes uncover a global brackish microbiome.</title>
        <authorList>
            <person name="Hugerth L.W."/>
            <person name="Larsson J."/>
            <person name="Alneberg J."/>
            <person name="Lindh M.V."/>
            <person name="Legrand C."/>
            <person name="Pinhassi J."/>
            <person name="Andersson A."/>
        </authorList>
    </citation>
    <scope>NUCLEOTIDE SEQUENCE [LARGE SCALE GENOMIC DNA]</scope>
</reference>
<evidence type="ECO:0000313" key="1">
    <source>
        <dbReference type="EMBL" id="KRO40294.1"/>
    </source>
</evidence>
<dbReference type="Pfam" id="PF09526">
    <property type="entry name" value="DUF2387"/>
    <property type="match status" value="1"/>
</dbReference>
<dbReference type="InterPro" id="IPR012658">
    <property type="entry name" value="YheV"/>
</dbReference>
<protein>
    <recommendedName>
        <fullName evidence="3">DNA-binding protein</fullName>
    </recommendedName>
</protein>
<organism evidence="1 2">
    <name type="scientific">SAR86 cluster bacterium BACL1 MAG-120920-bin57</name>
    <dbReference type="NCBI Taxonomy" id="1655571"/>
    <lineage>
        <taxon>Bacteria</taxon>
        <taxon>Pseudomonadati</taxon>
        <taxon>Pseudomonadota</taxon>
        <taxon>Gammaproteobacteria</taxon>
        <taxon>SAR86 cluster</taxon>
    </lineage>
</organism>
<name>A0A0R2PR19_9GAMM</name>